<evidence type="ECO:0000256" key="2">
    <source>
        <dbReference type="ARBA" id="ARBA00022603"/>
    </source>
</evidence>
<dbReference type="InterPro" id="IPR047785">
    <property type="entry name" value="tRNA_MNMC2"/>
</dbReference>
<comment type="similarity">
    <text evidence="10">In the C-terminal section; belongs to the DAO family.</text>
</comment>
<dbReference type="GO" id="GO:0032259">
    <property type="term" value="P:methylation"/>
    <property type="evidence" value="ECO:0007669"/>
    <property type="project" value="UniProtKB-KW"/>
</dbReference>
<evidence type="ECO:0000313" key="15">
    <source>
        <dbReference type="Proteomes" id="UP000431269"/>
    </source>
</evidence>
<reference evidence="15" key="1">
    <citation type="submission" date="2019-12" db="EMBL/GenBank/DDBJ databases">
        <title>Complete genome of Terracaulis silvestris 0127_4.</title>
        <authorList>
            <person name="Vieira S."/>
            <person name="Riedel T."/>
            <person name="Sproer C."/>
            <person name="Pascual J."/>
            <person name="Boedeker C."/>
            <person name="Overmann J."/>
        </authorList>
    </citation>
    <scope>NUCLEOTIDE SEQUENCE [LARGE SCALE GENOMIC DNA]</scope>
    <source>
        <strain evidence="15">0127_4</strain>
    </source>
</reference>
<evidence type="ECO:0000256" key="4">
    <source>
        <dbReference type="ARBA" id="ARBA00022679"/>
    </source>
</evidence>
<sequence length="655" mass="69088">MTRLPPSPELAWSEEGVPTAAAFNDVYFSKAGGLAEAEAVFLAGCGLPDAWKCKDRFAIAELGFGTGLNVLAAWRAWKKTRLPHAILHISTIEAFPLAREDAARSLAHFPEVAALATALLERWPVRAYAPQRLWFPEDGFALTVFTGEAETILAGLHGRFDAWFLDGFAPARNQAMWSEAIVRHVGRLSNPGARLATFTVAGAVRRRLESAGFAVEKKPGFGAKRERLEATLKPTLSLAERVAAQRPGLRHAEAASAAQAGEGRSDEQAPDRVQASLYPYAPANPARVAILGAGIAGAACAEALTRRGVEAIVLDAAPTLGDGASGNPAGLVMPRLDRGGGPLAELFLAAYLSAIAAYERLGVFTPCGVEQRADAEGALADLLNDPSLPSDWFAPHANGALHPRAGLVDPQAAIAAMLRGAELQLEAPVTTIERSGDAWILRAPDGRALLKADAVILACGPALKQFAPASFLPITLSRGQIEWGEGTGPPHAITDGAYVAPFNRGILFGATFDRAEDPTAPEPSTKSRARNLEALSHLAPAIAASVHAATLRSRAALRATTPDRAPIVGLLPDAEAWLVQYADLAHGRAITTTAPPPAHRGVYVIGGLGARGLTLAPLLAERLASEICNEPMPLSQAALDAVHPARFLHRSLKRR</sequence>
<dbReference type="GO" id="GO:0004808">
    <property type="term" value="F:tRNA (5-methylaminomethyl-2-thiouridylate)(34)-methyltransferase activity"/>
    <property type="evidence" value="ECO:0007669"/>
    <property type="project" value="UniProtKB-EC"/>
</dbReference>
<dbReference type="SUPFAM" id="SSF53335">
    <property type="entry name" value="S-adenosyl-L-methionine-dependent methyltransferases"/>
    <property type="match status" value="1"/>
</dbReference>
<feature type="domain" description="FAD dependent oxidoreductase" evidence="12">
    <location>
        <begin position="287"/>
        <end position="624"/>
    </location>
</feature>
<keyword evidence="8 10" id="KW-0560">Oxidoreductase</keyword>
<dbReference type="PANTHER" id="PTHR13847">
    <property type="entry name" value="SARCOSINE DEHYDROGENASE-RELATED"/>
    <property type="match status" value="1"/>
</dbReference>
<dbReference type="NCBIfam" id="NF002481">
    <property type="entry name" value="PRK01747.1-2"/>
    <property type="match status" value="1"/>
</dbReference>
<dbReference type="InterPro" id="IPR023032">
    <property type="entry name" value="tRNA_MAMT_biosynth_bifunc_MnmC"/>
</dbReference>
<keyword evidence="7 10" id="KW-0274">FAD</keyword>
<dbReference type="EC" id="2.1.1.61" evidence="10"/>
<feature type="region of interest" description="FAD-dependent cmnm(5)s(2)U34 oxidoreductase" evidence="10">
    <location>
        <begin position="291"/>
        <end position="655"/>
    </location>
</feature>
<dbReference type="InterPro" id="IPR036188">
    <property type="entry name" value="FAD/NAD-bd_sf"/>
</dbReference>
<comment type="catalytic activity">
    <reaction evidence="10">
        <text>5-aminomethyl-2-thiouridine(34) in tRNA + S-adenosyl-L-methionine = 5-methylaminomethyl-2-thiouridine(34) in tRNA + S-adenosyl-L-homocysteine + H(+)</text>
        <dbReference type="Rhea" id="RHEA:19569"/>
        <dbReference type="Rhea" id="RHEA-COMP:10195"/>
        <dbReference type="Rhea" id="RHEA-COMP:10197"/>
        <dbReference type="ChEBI" id="CHEBI:15378"/>
        <dbReference type="ChEBI" id="CHEBI:57856"/>
        <dbReference type="ChEBI" id="CHEBI:59789"/>
        <dbReference type="ChEBI" id="CHEBI:74454"/>
        <dbReference type="ChEBI" id="CHEBI:74455"/>
        <dbReference type="EC" id="2.1.1.61"/>
    </reaction>
</comment>
<name>A0A6I6MRA5_9CAUL</name>
<evidence type="ECO:0000256" key="1">
    <source>
        <dbReference type="ARBA" id="ARBA00022490"/>
    </source>
</evidence>
<keyword evidence="3 10" id="KW-0285">Flavoprotein</keyword>
<evidence type="ECO:0000256" key="9">
    <source>
        <dbReference type="ARBA" id="ARBA00023268"/>
    </source>
</evidence>
<evidence type="ECO:0000256" key="6">
    <source>
        <dbReference type="ARBA" id="ARBA00022694"/>
    </source>
</evidence>
<comment type="function">
    <text evidence="10">Catalyzes the last two steps in the biosynthesis of 5-methylaminomethyl-2-thiouridine (mnm(5)s(2)U) at the wobble position (U34) in tRNA. Catalyzes the FAD-dependent demodification of cmnm(5)s(2)U34 to nm(5)s(2)U34, followed by the transfer of a methyl group from S-adenosyl-L-methionine to nm(5)s(2)U34, to form mnm(5)s(2)U34.</text>
</comment>
<keyword evidence="4 10" id="KW-0808">Transferase</keyword>
<evidence type="ECO:0000256" key="5">
    <source>
        <dbReference type="ARBA" id="ARBA00022691"/>
    </source>
</evidence>
<evidence type="ECO:0000313" key="14">
    <source>
        <dbReference type="EMBL" id="QGZ94152.1"/>
    </source>
</evidence>
<dbReference type="EMBL" id="CP047045">
    <property type="protein sequence ID" value="QGZ94152.1"/>
    <property type="molecule type" value="Genomic_DNA"/>
</dbReference>
<evidence type="ECO:0000259" key="12">
    <source>
        <dbReference type="Pfam" id="PF01266"/>
    </source>
</evidence>
<keyword evidence="2 10" id="KW-0489">Methyltransferase</keyword>
<accession>A0A6I6MRA5</accession>
<evidence type="ECO:0000259" key="13">
    <source>
        <dbReference type="Pfam" id="PF05430"/>
    </source>
</evidence>
<dbReference type="InterPro" id="IPR008471">
    <property type="entry name" value="MnmC-like_methylTransf"/>
</dbReference>
<keyword evidence="15" id="KW-1185">Reference proteome</keyword>
<feature type="region of interest" description="Disordered" evidence="11">
    <location>
        <begin position="247"/>
        <end position="270"/>
    </location>
</feature>
<dbReference type="InterPro" id="IPR017610">
    <property type="entry name" value="tRNA_S-uridine_synth_MnmC_C"/>
</dbReference>
<dbReference type="Gene3D" id="3.30.9.10">
    <property type="entry name" value="D-Amino Acid Oxidase, subunit A, domain 2"/>
    <property type="match status" value="1"/>
</dbReference>
<keyword evidence="5 10" id="KW-0949">S-adenosyl-L-methionine</keyword>
<gene>
    <name evidence="10 14" type="primary">mnmC</name>
    <name evidence="14" type="ORF">DSM104635_00968</name>
</gene>
<feature type="region of interest" description="tRNA (mnm(5)s(2)U34)-methyltransferase" evidence="10">
    <location>
        <begin position="1"/>
        <end position="233"/>
    </location>
</feature>
<dbReference type="Gene3D" id="3.50.50.60">
    <property type="entry name" value="FAD/NAD(P)-binding domain"/>
    <property type="match status" value="1"/>
</dbReference>
<dbReference type="GO" id="GO:0050660">
    <property type="term" value="F:flavin adenine dinucleotide binding"/>
    <property type="evidence" value="ECO:0007669"/>
    <property type="project" value="UniProtKB-UniRule"/>
</dbReference>
<dbReference type="Proteomes" id="UP000431269">
    <property type="component" value="Chromosome"/>
</dbReference>
<dbReference type="PANTHER" id="PTHR13847:SF283">
    <property type="entry name" value="TRNA 5-METHYLAMINOMETHYL-2-THIOURIDINE BIOSYNTHESIS BIFUNCTIONAL PROTEIN MNMC"/>
    <property type="match status" value="1"/>
</dbReference>
<keyword evidence="1 10" id="KW-0963">Cytoplasm</keyword>
<protein>
    <recommendedName>
        <fullName evidence="10">tRNA 5-methylaminomethyl-2-thiouridine biosynthesis bifunctional protein MnmC</fullName>
        <shortName evidence="10">tRNA mnm(5)s(2)U biosynthesis bifunctional protein</shortName>
    </recommendedName>
    <domain>
        <recommendedName>
            <fullName evidence="10">tRNA (mnm(5)s(2)U34)-methyltransferase</fullName>
            <ecNumber evidence="10">2.1.1.61</ecNumber>
        </recommendedName>
    </domain>
    <domain>
        <recommendedName>
            <fullName evidence="10">FAD-dependent cmnm(5)s(2)U34 oxidoreductase</fullName>
            <ecNumber evidence="10">1.5.-.-</ecNumber>
        </recommendedName>
    </domain>
</protein>
<evidence type="ECO:0000256" key="7">
    <source>
        <dbReference type="ARBA" id="ARBA00022827"/>
    </source>
</evidence>
<evidence type="ECO:0000256" key="3">
    <source>
        <dbReference type="ARBA" id="ARBA00022630"/>
    </source>
</evidence>
<dbReference type="SUPFAM" id="SSF51905">
    <property type="entry name" value="FAD/NAD(P)-binding domain"/>
    <property type="match status" value="1"/>
</dbReference>
<dbReference type="GO" id="GO:0002097">
    <property type="term" value="P:tRNA wobble base modification"/>
    <property type="evidence" value="ECO:0007669"/>
    <property type="project" value="UniProtKB-UniRule"/>
</dbReference>
<organism evidence="14 15">
    <name type="scientific">Terricaulis silvestris</name>
    <dbReference type="NCBI Taxonomy" id="2686094"/>
    <lineage>
        <taxon>Bacteria</taxon>
        <taxon>Pseudomonadati</taxon>
        <taxon>Pseudomonadota</taxon>
        <taxon>Alphaproteobacteria</taxon>
        <taxon>Caulobacterales</taxon>
        <taxon>Caulobacteraceae</taxon>
        <taxon>Terricaulis</taxon>
    </lineage>
</organism>
<keyword evidence="6 10" id="KW-0819">tRNA processing</keyword>
<dbReference type="Pfam" id="PF05430">
    <property type="entry name" value="Methyltransf_30"/>
    <property type="match status" value="1"/>
</dbReference>
<dbReference type="Pfam" id="PF01266">
    <property type="entry name" value="DAO"/>
    <property type="match status" value="1"/>
</dbReference>
<evidence type="ECO:0000256" key="10">
    <source>
        <dbReference type="HAMAP-Rule" id="MF_01102"/>
    </source>
</evidence>
<dbReference type="Gene3D" id="3.40.50.150">
    <property type="entry name" value="Vaccinia Virus protein VP39"/>
    <property type="match status" value="1"/>
</dbReference>
<evidence type="ECO:0000256" key="8">
    <source>
        <dbReference type="ARBA" id="ARBA00023002"/>
    </source>
</evidence>
<comment type="subcellular location">
    <subcellularLocation>
        <location evidence="10">Cytoplasm</location>
    </subcellularLocation>
</comment>
<evidence type="ECO:0000256" key="11">
    <source>
        <dbReference type="SAM" id="MobiDB-lite"/>
    </source>
</evidence>
<dbReference type="HAMAP" id="MF_01102">
    <property type="entry name" value="MnmC"/>
    <property type="match status" value="1"/>
</dbReference>
<dbReference type="EC" id="1.5.-.-" evidence="10"/>
<comment type="cofactor">
    <cofactor evidence="10">
        <name>FAD</name>
        <dbReference type="ChEBI" id="CHEBI:57692"/>
    </cofactor>
</comment>
<dbReference type="GO" id="GO:0016645">
    <property type="term" value="F:oxidoreductase activity, acting on the CH-NH group of donors"/>
    <property type="evidence" value="ECO:0007669"/>
    <property type="project" value="InterPro"/>
</dbReference>
<keyword evidence="9 10" id="KW-0511">Multifunctional enzyme</keyword>
<dbReference type="InterPro" id="IPR029063">
    <property type="entry name" value="SAM-dependent_MTases_sf"/>
</dbReference>
<feature type="domain" description="MnmC-like methyltransferase" evidence="13">
    <location>
        <begin position="110"/>
        <end position="232"/>
    </location>
</feature>
<dbReference type="InterPro" id="IPR006076">
    <property type="entry name" value="FAD-dep_OxRdtase"/>
</dbReference>
<dbReference type="NCBIfam" id="NF033855">
    <property type="entry name" value="tRNA_MNMC2"/>
    <property type="match status" value="1"/>
</dbReference>
<proteinExistence type="inferred from homology"/>
<dbReference type="NCBIfam" id="TIGR03197">
    <property type="entry name" value="MnmC_Cterm"/>
    <property type="match status" value="1"/>
</dbReference>
<dbReference type="AlphaFoldDB" id="A0A6I6MRA5"/>
<dbReference type="RefSeq" id="WP_158765112.1">
    <property type="nucleotide sequence ID" value="NZ_CP047045.1"/>
</dbReference>
<dbReference type="KEGG" id="tsv:DSM104635_00968"/>
<dbReference type="GO" id="GO:0005737">
    <property type="term" value="C:cytoplasm"/>
    <property type="evidence" value="ECO:0007669"/>
    <property type="project" value="UniProtKB-SubCell"/>
</dbReference>
<comment type="similarity">
    <text evidence="10">In the N-terminal section; belongs to the methyltransferase superfamily. tRNA (mnm(5)s(2)U34)-methyltransferase family.</text>
</comment>